<proteinExistence type="predicted"/>
<dbReference type="InterPro" id="IPR036909">
    <property type="entry name" value="Cyt_c-like_dom_sf"/>
</dbReference>
<dbReference type="AlphaFoldDB" id="A0A7X0MUP3"/>
<dbReference type="GO" id="GO:0009055">
    <property type="term" value="F:electron transfer activity"/>
    <property type="evidence" value="ECO:0007669"/>
    <property type="project" value="InterPro"/>
</dbReference>
<feature type="signal peptide" evidence="1">
    <location>
        <begin position="1"/>
        <end position="25"/>
    </location>
</feature>
<dbReference type="Gene3D" id="1.10.760.10">
    <property type="entry name" value="Cytochrome c-like domain"/>
    <property type="match status" value="1"/>
</dbReference>
<feature type="chain" id="PRO_5031575754" evidence="1">
    <location>
        <begin position="26"/>
        <end position="611"/>
    </location>
</feature>
<dbReference type="GO" id="GO:0020037">
    <property type="term" value="F:heme binding"/>
    <property type="evidence" value="ECO:0007669"/>
    <property type="project" value="InterPro"/>
</dbReference>
<reference evidence="2 3" key="1">
    <citation type="submission" date="2020-08" db="EMBL/GenBank/DDBJ databases">
        <title>Genomic Encyclopedia of Type Strains, Phase IV (KMG-IV): sequencing the most valuable type-strain genomes for metagenomic binning, comparative biology and taxonomic classification.</title>
        <authorList>
            <person name="Goeker M."/>
        </authorList>
    </citation>
    <scope>NUCLEOTIDE SEQUENCE [LARGE SCALE GENOMIC DNA]</scope>
    <source>
        <strain evidence="2 3">DSM 22368</strain>
    </source>
</reference>
<evidence type="ECO:0000313" key="2">
    <source>
        <dbReference type="EMBL" id="MBB6520245.1"/>
    </source>
</evidence>
<sequence>MRLQPQALIALALSSAVSFSGIALAKPEITVTDKDGTPLPTAMVSRILDNKPTQDLSDNGYSPHGVANKMALEHNRFSNKDGKVLFDGLGDSTGTVTYRVRKPGYQDRLLRQQDADSEITISLEAISDPKALADAKPSNVWINSMDFEGDKELKKHFQLNCAFCHQQGSAFMRAERSPEQWLDIINRMGKYGARVADEDKERLAAVLSRQYKKLNANTDKLVEPRPWSEKLSDVEIIEYPIGDAFSQMHDFLVHPNGFVYVGDNLQDRIYEVNPETGDYKVYVVPHEKDAKLGGILGNRFGEMIPKLYNYMGVHSFAVSPKDGHIFITPSMQQALIEFNPHTKEFTTHKMDDGYYPHTIRADGKGRIWFTLAVSSQVASWDRNKKEFKIYNLPARSFKEWMIIKSIPFILSLDVEDRPLPKVDRKSTGVPMPYGIDVAPDGKIWFARLYGDDIGFIDPETDEVSMIQTPFKGPRRLRVDADNNLWIVAFQDSQLAKYDPRTKKFTMYDLPVVNELPYSLNIDRPRRMVWVNGNQSDTIFSFDIDKEEWLVYPMPRKRTFTRDIEVGEDGSIYTSNSHFPSWQIEDGQPTLIRVKPTDGERVKATKTEVSVR</sequence>
<keyword evidence="2" id="KW-0456">Lyase</keyword>
<gene>
    <name evidence="2" type="ORF">HNR48_000523</name>
</gene>
<keyword evidence="3" id="KW-1185">Reference proteome</keyword>
<dbReference type="GO" id="GO:0016829">
    <property type="term" value="F:lyase activity"/>
    <property type="evidence" value="ECO:0007669"/>
    <property type="project" value="UniProtKB-KW"/>
</dbReference>
<dbReference type="Gene3D" id="2.130.10.10">
    <property type="entry name" value="YVTN repeat-like/Quinoprotein amine dehydrogenase"/>
    <property type="match status" value="2"/>
</dbReference>
<keyword evidence="1" id="KW-0732">Signal</keyword>
<dbReference type="PANTHER" id="PTHR40274:SF3">
    <property type="entry name" value="VIRGINIAMYCIN B LYASE"/>
    <property type="match status" value="1"/>
</dbReference>
<dbReference type="RefSeq" id="WP_166851797.1">
    <property type="nucleotide sequence ID" value="NZ_JAAONY010000001.1"/>
</dbReference>
<dbReference type="InterPro" id="IPR015943">
    <property type="entry name" value="WD40/YVTN_repeat-like_dom_sf"/>
</dbReference>
<dbReference type="EMBL" id="JACHHT010000001">
    <property type="protein sequence ID" value="MBB6520245.1"/>
    <property type="molecule type" value="Genomic_DNA"/>
</dbReference>
<dbReference type="InterPro" id="IPR051344">
    <property type="entry name" value="Vgb"/>
</dbReference>
<accession>A0A7X0MUP3</accession>
<comment type="caution">
    <text evidence="2">The sequence shown here is derived from an EMBL/GenBank/DDBJ whole genome shotgun (WGS) entry which is preliminary data.</text>
</comment>
<dbReference type="InParanoid" id="A0A7X0MUP3"/>
<evidence type="ECO:0000256" key="1">
    <source>
        <dbReference type="SAM" id="SignalP"/>
    </source>
</evidence>
<dbReference type="Pfam" id="PF24684">
    <property type="entry name" value="Vgb_lyase"/>
    <property type="match status" value="1"/>
</dbReference>
<evidence type="ECO:0000313" key="3">
    <source>
        <dbReference type="Proteomes" id="UP000528457"/>
    </source>
</evidence>
<organism evidence="2 3">
    <name type="scientific">Pseudoteredinibacter isoporae</name>
    <dbReference type="NCBI Taxonomy" id="570281"/>
    <lineage>
        <taxon>Bacteria</taxon>
        <taxon>Pseudomonadati</taxon>
        <taxon>Pseudomonadota</taxon>
        <taxon>Gammaproteobacteria</taxon>
        <taxon>Cellvibrionales</taxon>
        <taxon>Cellvibrionaceae</taxon>
        <taxon>Pseudoteredinibacter</taxon>
    </lineage>
</organism>
<dbReference type="SUPFAM" id="SSF63829">
    <property type="entry name" value="Calcium-dependent phosphotriesterase"/>
    <property type="match status" value="1"/>
</dbReference>
<protein>
    <submittedName>
        <fullName evidence="2">Streptogramin lyase</fullName>
    </submittedName>
</protein>
<dbReference type="Proteomes" id="UP000528457">
    <property type="component" value="Unassembled WGS sequence"/>
</dbReference>
<name>A0A7X0MUP3_9GAMM</name>
<dbReference type="PANTHER" id="PTHR40274">
    <property type="entry name" value="VIRGINIAMYCIN B LYASE"/>
    <property type="match status" value="1"/>
</dbReference>